<evidence type="ECO:0000256" key="1">
    <source>
        <dbReference type="SAM" id="MobiDB-lite"/>
    </source>
</evidence>
<evidence type="ECO:0000313" key="2">
    <source>
        <dbReference type="EMBL" id="LAA39422.1"/>
    </source>
</evidence>
<dbReference type="AlphaFoldDB" id="A0A2D4EW23"/>
<proteinExistence type="predicted"/>
<organism evidence="2">
    <name type="scientific">Micrurus corallinus</name>
    <name type="common">Brazilian coral snake</name>
    <dbReference type="NCBI Taxonomy" id="54390"/>
    <lineage>
        <taxon>Eukaryota</taxon>
        <taxon>Metazoa</taxon>
        <taxon>Chordata</taxon>
        <taxon>Craniata</taxon>
        <taxon>Vertebrata</taxon>
        <taxon>Euteleostomi</taxon>
        <taxon>Lepidosauria</taxon>
        <taxon>Squamata</taxon>
        <taxon>Bifurcata</taxon>
        <taxon>Unidentata</taxon>
        <taxon>Episquamata</taxon>
        <taxon>Toxicofera</taxon>
        <taxon>Serpentes</taxon>
        <taxon>Colubroidea</taxon>
        <taxon>Elapidae</taxon>
        <taxon>Elapinae</taxon>
        <taxon>Micrurus</taxon>
    </lineage>
</organism>
<reference evidence="2" key="1">
    <citation type="submission" date="2017-07" db="EMBL/GenBank/DDBJ databases">
        <authorList>
            <person name="Mikheyev A."/>
            <person name="Grau M."/>
        </authorList>
    </citation>
    <scope>NUCLEOTIDE SEQUENCE</scope>
    <source>
        <tissue evidence="2">Venom_gland</tissue>
    </source>
</reference>
<protein>
    <submittedName>
        <fullName evidence="2">Uncharacterized protein</fullName>
    </submittedName>
</protein>
<reference evidence="2" key="2">
    <citation type="submission" date="2017-11" db="EMBL/GenBank/DDBJ databases">
        <title>Coralsnake Venomics: Analyses of Venom Gland Transcriptomes and Proteomes of Six Brazilian Taxa.</title>
        <authorList>
            <person name="Aird S.D."/>
            <person name="Jorge da Silva N."/>
            <person name="Qiu L."/>
            <person name="Villar-Briones A."/>
            <person name="Aparecida-Saddi V."/>
            <person name="Campos-Telles M.P."/>
            <person name="Grau M."/>
            <person name="Mikheyev A.S."/>
        </authorList>
    </citation>
    <scope>NUCLEOTIDE SEQUENCE</scope>
    <source>
        <tissue evidence="2">Venom_gland</tissue>
    </source>
</reference>
<dbReference type="EMBL" id="IACJ01022717">
    <property type="protein sequence ID" value="LAA39422.1"/>
    <property type="molecule type" value="Transcribed_RNA"/>
</dbReference>
<name>A0A2D4EW23_MICCO</name>
<accession>A0A2D4EW23</accession>
<sequence>MEELLRDDQWASVLHLCCGTFIPAGGTKQALTSRHFRLRAVCHIQKALQQREAAGSNPSFAGQRGRRKGGGLAKLPLMPPGLSSQGDSGGGGWTDMCGERGEHMGGIVIRAIPGHSPKKRRGRASLIRTLLLARKSLQIYTWERAHTYRLQQ</sequence>
<feature type="region of interest" description="Disordered" evidence="1">
    <location>
        <begin position="76"/>
        <end position="96"/>
    </location>
</feature>